<dbReference type="Proteomes" id="UP001180842">
    <property type="component" value="Unassembled WGS sequence"/>
</dbReference>
<comment type="caution">
    <text evidence="1">The sequence shown here is derived from an EMBL/GenBank/DDBJ whole genome shotgun (WGS) entry which is preliminary data.</text>
</comment>
<accession>A0AAE4I576</accession>
<feature type="non-terminal residue" evidence="1">
    <location>
        <position position="360"/>
    </location>
</feature>
<proteinExistence type="predicted"/>
<evidence type="ECO:0008006" key="3">
    <source>
        <dbReference type="Google" id="ProtNLM"/>
    </source>
</evidence>
<dbReference type="RefSeq" id="WP_311797610.1">
    <property type="nucleotide sequence ID" value="NZ_JARQAI010000039.1"/>
</dbReference>
<dbReference type="EMBL" id="JARQAI010000039">
    <property type="protein sequence ID" value="MDT2738240.1"/>
    <property type="molecule type" value="Genomic_DNA"/>
</dbReference>
<reference evidence="1" key="1">
    <citation type="submission" date="2023-03" db="EMBL/GenBank/DDBJ databases">
        <authorList>
            <person name="Shen W."/>
            <person name="Cai J."/>
        </authorList>
    </citation>
    <scope>NUCLEOTIDE SEQUENCE</scope>
    <source>
        <strain evidence="1">P69-2</strain>
    </source>
</reference>
<sequence>MFNIPTYFETLFNLSKRNDWTTPKNLSESLTLLLFPNVKAYEYSGFYNKFYNGKNKGVLVYEGSQNEIKQVSHDKYIFKMADNFRSLNFKNKNFNPEIFAKNLIDKIKDATNLNGSVRSSLIRSYSINCHENIYLFLAESLYYALLAQNDKNAIYVKPKSLMDNGLNFDDEPVWKRIISEETFLSEEFSPRFKQTVNLLTDKEVDIFLRLLELVVLDSDEEYYLYAPVTDEEVELYKKYGIGDREFFSMKEAGLINLGERVDNKLTAYDSDFCGFQNDNLVVAIQAEKIESYQLNYKSYAFTQVGLDLLGLAEIEISDLFFTELAKLVKQNYANAPVKVHLFSVEDIEDAEDIEMIDFSK</sequence>
<name>A0AAE4I576_9ENTE</name>
<dbReference type="AlphaFoldDB" id="A0AAE4I576"/>
<gene>
    <name evidence="1" type="ORF">P7H00_14115</name>
</gene>
<protein>
    <recommendedName>
        <fullName evidence="3">DUF2806 domain-containing protein</fullName>
    </recommendedName>
</protein>
<organism evidence="1 2">
    <name type="scientific">Enterococcus pseudoavium</name>
    <dbReference type="NCBI Taxonomy" id="44007"/>
    <lineage>
        <taxon>Bacteria</taxon>
        <taxon>Bacillati</taxon>
        <taxon>Bacillota</taxon>
        <taxon>Bacilli</taxon>
        <taxon>Lactobacillales</taxon>
        <taxon>Enterococcaceae</taxon>
        <taxon>Enterococcus</taxon>
    </lineage>
</organism>
<evidence type="ECO:0000313" key="2">
    <source>
        <dbReference type="Proteomes" id="UP001180842"/>
    </source>
</evidence>
<evidence type="ECO:0000313" key="1">
    <source>
        <dbReference type="EMBL" id="MDT2738240.1"/>
    </source>
</evidence>